<sequence length="850" mass="92100">MWNPTMASFASLSRAVSASTTATHLKTLLNPEISFLQQSRLLFSNLSHRNSQAPTTARTGINDGHLQRLSTHNLIANSMSSLRSVSTTAGCKKSATSRAELKSSKRIVLKLGSAVITRDDECGLALGRLASIVEQVSELQSSGRQVVLVTSGAVAFGKQRLRHEVMLSKSIKQTLAPNSSSIIQMDSRACAAAGQSGLMSLYEAMFSQYGLTTAQVLVTKPDFYHDYTRSNLRGTMQELLRMNIIPIINSNDAVVPPPEEDKDLAGVRTGVISIKDNDSLAARLAIEINADLLVLLSDVDGIFSAPPGQEGASFLDTVYPGDTAFIEFKGTSRVGLGGMESKVKAANWALERGCSVVIGNGMNRDDIVLNILNGRKVGTFFTETKPTGVSPEMQAIKARDGGRLLQALTSEQMQAIKARDGDRQLQALTSEQRAEVIIRLADLLIERSSTIMAANRRDIDEARLSNMTGPNLSRLALTDAKLKSLSDGLRQIAATSHKNVGREIKRTLLSDGMLLRQVTVPIGVLMVIFESRPDCLPQVAALAISSANGLLLKGGKEASYSNEVLHSLVEEALEMHDAKDAVALISTREQVGDLLKMSDDIDLVIPRGSKEMVQLIQQQSEGIPVLGHSEGICHVYIDEEADLDMALKIIRDSKCDYPAACNAMETLLIHKKFRHTQVFEDILDMLRAENVKFNPGPRLARSLKFGPREADSMSIEYGGLECAVEIVDDVTGAINHVHKHGSSHTDVIVTNNEETADEFMKNVDSACVFHNASTRFSDGYRFGLGAEVGISTTRIHARGPVGVEGLLTTKWILEGSGDTVQEYAAGGSKMFVHQELEVENGEEVLESSSA</sequence>
<dbReference type="InterPro" id="IPR016163">
    <property type="entry name" value="Ald_DH_C"/>
</dbReference>
<dbReference type="GeneID" id="576086"/>
<dbReference type="OrthoDB" id="1934954at2759"/>
<dbReference type="InterPro" id="IPR016161">
    <property type="entry name" value="Ald_DH/histidinol_DH"/>
</dbReference>
<dbReference type="InterPro" id="IPR000965">
    <property type="entry name" value="GPR_dom"/>
</dbReference>
<dbReference type="PIRSF" id="PIRSF036429">
    <property type="entry name" value="P5C_syn"/>
    <property type="match status" value="1"/>
</dbReference>
<dbReference type="InterPro" id="IPR001048">
    <property type="entry name" value="Asp/Glu/Uridylate_kinase"/>
</dbReference>
<dbReference type="SUPFAM" id="SSF53633">
    <property type="entry name" value="Carbamate kinase-like"/>
    <property type="match status" value="1"/>
</dbReference>
<reference evidence="21" key="1">
    <citation type="submission" date="2015-02" db="EMBL/GenBank/DDBJ databases">
        <title>Genome sequencing for Strongylocentrotus purpuratus.</title>
        <authorList>
            <person name="Murali S."/>
            <person name="Liu Y."/>
            <person name="Vee V."/>
            <person name="English A."/>
            <person name="Wang M."/>
            <person name="Skinner E."/>
            <person name="Han Y."/>
            <person name="Muzny D.M."/>
            <person name="Worley K.C."/>
            <person name="Gibbs R.A."/>
        </authorList>
    </citation>
    <scope>NUCLEOTIDE SEQUENCE</scope>
</reference>
<evidence type="ECO:0000256" key="11">
    <source>
        <dbReference type="ARBA" id="ARBA00022857"/>
    </source>
</evidence>
<dbReference type="Pfam" id="PF00171">
    <property type="entry name" value="Aldedh"/>
    <property type="match status" value="1"/>
</dbReference>
<dbReference type="KEGG" id="spu:576086"/>
<dbReference type="InterPro" id="IPR005766">
    <property type="entry name" value="P5_carboxy_syn"/>
</dbReference>
<protein>
    <recommendedName>
        <fullName evidence="16">Delta-1-pyrroline-5-carboxylate synthase</fullName>
    </recommendedName>
    <domain>
        <recommendedName>
            <fullName evidence="16">Glutamate 5-kinase</fullName>
            <shortName evidence="16">GK</shortName>
            <ecNumber evidence="16">2.7.2.11</ecNumber>
        </recommendedName>
        <alternativeName>
            <fullName evidence="16">Gamma-glutamyl kinase</fullName>
        </alternativeName>
    </domain>
    <domain>
        <recommendedName>
            <fullName evidence="16">Gamma-glutamyl phosphate reductase</fullName>
            <shortName evidence="16">GPR</shortName>
            <ecNumber evidence="16">1.2.1.41</ecNumber>
        </recommendedName>
        <alternativeName>
            <fullName evidence="16">Glutamate-5-semialdehyde dehydrogenase</fullName>
        </alternativeName>
        <alternativeName>
            <fullName evidence="16">Glutamyl-gamma-semialdehyde dehydrogenase</fullName>
        </alternativeName>
    </domain>
</protein>
<feature type="signal peptide" evidence="17">
    <location>
        <begin position="1"/>
        <end position="18"/>
    </location>
</feature>
<dbReference type="GO" id="GO:0004350">
    <property type="term" value="F:glutamate-5-semialdehyde dehydrogenase activity"/>
    <property type="evidence" value="ECO:0000318"/>
    <property type="project" value="GO_Central"/>
</dbReference>
<evidence type="ECO:0000256" key="3">
    <source>
        <dbReference type="ARBA" id="ARBA00006300"/>
    </source>
</evidence>
<dbReference type="EnsemblMetazoa" id="XM_030985858">
    <property type="protein sequence ID" value="XP_030841718"/>
    <property type="gene ID" value="LOC576086"/>
</dbReference>
<keyword evidence="6 16" id="KW-0641">Proline biosynthesis</keyword>
<comment type="catalytic activity">
    <reaction evidence="15 16">
        <text>L-glutamate + ATP = L-glutamyl 5-phosphate + ADP</text>
        <dbReference type="Rhea" id="RHEA:14877"/>
        <dbReference type="ChEBI" id="CHEBI:29985"/>
        <dbReference type="ChEBI" id="CHEBI:30616"/>
        <dbReference type="ChEBI" id="CHEBI:58274"/>
        <dbReference type="ChEBI" id="CHEBI:456216"/>
        <dbReference type="EC" id="2.7.2.11"/>
    </reaction>
</comment>
<proteinExistence type="inferred from homology"/>
<evidence type="ECO:0000256" key="9">
    <source>
        <dbReference type="ARBA" id="ARBA00022777"/>
    </source>
</evidence>
<evidence type="ECO:0000256" key="6">
    <source>
        <dbReference type="ARBA" id="ARBA00022650"/>
    </source>
</evidence>
<dbReference type="FunFam" id="3.40.309.10:FF:000011">
    <property type="entry name" value="Delta-1-pyrroline-5-carboxylate synthase"/>
    <property type="match status" value="1"/>
</dbReference>
<dbReference type="CDD" id="cd07079">
    <property type="entry name" value="ALDH_F18-19_ProA-GPR"/>
    <property type="match status" value="1"/>
</dbReference>
<dbReference type="RefSeq" id="XP_030841718.1">
    <property type="nucleotide sequence ID" value="XM_030985858.1"/>
</dbReference>
<evidence type="ECO:0000313" key="21">
    <source>
        <dbReference type="Proteomes" id="UP000007110"/>
    </source>
</evidence>
<dbReference type="GO" id="GO:0005739">
    <property type="term" value="C:mitochondrion"/>
    <property type="evidence" value="ECO:0000318"/>
    <property type="project" value="GO_Central"/>
</dbReference>
<evidence type="ECO:0000256" key="1">
    <source>
        <dbReference type="ARBA" id="ARBA00004985"/>
    </source>
</evidence>
<dbReference type="CDD" id="cd04256">
    <property type="entry name" value="AAK_P5CS_ProBA"/>
    <property type="match status" value="1"/>
</dbReference>
<dbReference type="UniPathway" id="UPA00098">
    <property type="reaction ID" value="UER00359"/>
</dbReference>
<evidence type="ECO:0000256" key="13">
    <source>
        <dbReference type="ARBA" id="ARBA00023268"/>
    </source>
</evidence>
<dbReference type="GO" id="GO:0055129">
    <property type="term" value="P:L-proline biosynthetic process"/>
    <property type="evidence" value="ECO:0007669"/>
    <property type="project" value="UniProtKB-UniRule"/>
</dbReference>
<name>A0A7M7NUJ4_STRPU</name>
<evidence type="ECO:0000256" key="16">
    <source>
        <dbReference type="PIRNR" id="PIRNR036429"/>
    </source>
</evidence>
<reference evidence="20" key="2">
    <citation type="submission" date="2021-01" db="UniProtKB">
        <authorList>
            <consortium name="EnsemblMetazoa"/>
        </authorList>
    </citation>
    <scope>IDENTIFICATION</scope>
</reference>
<dbReference type="EC" id="1.2.1.41" evidence="16"/>
<dbReference type="PRINTS" id="PR00474">
    <property type="entry name" value="GLU5KINASE"/>
</dbReference>
<comment type="pathway">
    <text evidence="2 16">Amino-acid biosynthesis; L-proline biosynthesis; L-glutamate 5-semialdehyde from L-glutamate: step 1/2.</text>
</comment>
<evidence type="ECO:0000259" key="19">
    <source>
        <dbReference type="Pfam" id="PF00696"/>
    </source>
</evidence>
<dbReference type="HAMAP" id="MF_00412">
    <property type="entry name" value="ProA"/>
    <property type="match status" value="1"/>
</dbReference>
<dbReference type="Gene3D" id="3.40.1160.10">
    <property type="entry name" value="Acetylglutamate kinase-like"/>
    <property type="match status" value="1"/>
</dbReference>
<evidence type="ECO:0000256" key="10">
    <source>
        <dbReference type="ARBA" id="ARBA00022840"/>
    </source>
</evidence>
<evidence type="ECO:0000313" key="20">
    <source>
        <dbReference type="EnsemblMetazoa" id="XP_030841718"/>
    </source>
</evidence>
<dbReference type="HAMAP" id="MF_00456">
    <property type="entry name" value="ProB"/>
    <property type="match status" value="1"/>
</dbReference>
<evidence type="ECO:0000256" key="14">
    <source>
        <dbReference type="ARBA" id="ARBA00049024"/>
    </source>
</evidence>
<evidence type="ECO:0000256" key="15">
    <source>
        <dbReference type="ARBA" id="ARBA00049141"/>
    </source>
</evidence>
<dbReference type="Gene3D" id="3.40.309.10">
    <property type="entry name" value="Aldehyde Dehydrogenase, Chain A, domain 2"/>
    <property type="match status" value="1"/>
</dbReference>
<dbReference type="Pfam" id="PF00696">
    <property type="entry name" value="AA_kinase"/>
    <property type="match status" value="1"/>
</dbReference>
<dbReference type="EC" id="2.7.2.11" evidence="16"/>
<evidence type="ECO:0000256" key="4">
    <source>
        <dbReference type="ARBA" id="ARBA00009302"/>
    </source>
</evidence>
<dbReference type="PROSITE" id="PS00902">
    <property type="entry name" value="GLUTAMATE_5_KINASE"/>
    <property type="match status" value="1"/>
</dbReference>
<comment type="similarity">
    <text evidence="3 16">In the C-terminal section; belongs to the gamma-glutamyl phosphate reductase family.</text>
</comment>
<comment type="similarity">
    <text evidence="4 16">In the N-terminal section; belongs to the glutamate 5-kinase family.</text>
</comment>
<dbReference type="InterPro" id="IPR005715">
    <property type="entry name" value="Glu_5kinase/COase_Synthase"/>
</dbReference>
<evidence type="ECO:0000256" key="8">
    <source>
        <dbReference type="ARBA" id="ARBA00022741"/>
    </source>
</evidence>
<dbReference type="SUPFAM" id="SSF53720">
    <property type="entry name" value="ALDH-like"/>
    <property type="match status" value="1"/>
</dbReference>
<dbReference type="Proteomes" id="UP000007110">
    <property type="component" value="Unassembled WGS sequence"/>
</dbReference>
<dbReference type="InterPro" id="IPR036393">
    <property type="entry name" value="AceGlu_kinase-like_sf"/>
</dbReference>
<keyword evidence="5 16" id="KW-0028">Amino-acid biosynthesis</keyword>
<keyword evidence="8 16" id="KW-0547">Nucleotide-binding</keyword>
<accession>A0A7M7NUJ4</accession>
<keyword evidence="21" id="KW-1185">Reference proteome</keyword>
<keyword evidence="12 16" id="KW-0560">Oxidoreductase</keyword>
<keyword evidence="13" id="KW-0511">Multifunctional enzyme</keyword>
<dbReference type="InterPro" id="IPR019797">
    <property type="entry name" value="Glutamate_5-kinase_CS"/>
</dbReference>
<evidence type="ECO:0000256" key="12">
    <source>
        <dbReference type="ARBA" id="ARBA00023002"/>
    </source>
</evidence>
<keyword evidence="9 16" id="KW-0418">Kinase</keyword>
<evidence type="ECO:0000256" key="17">
    <source>
        <dbReference type="SAM" id="SignalP"/>
    </source>
</evidence>
<keyword evidence="10 16" id="KW-0067">ATP-binding</keyword>
<organism evidence="20 21">
    <name type="scientific">Strongylocentrotus purpuratus</name>
    <name type="common">Purple sea urchin</name>
    <dbReference type="NCBI Taxonomy" id="7668"/>
    <lineage>
        <taxon>Eukaryota</taxon>
        <taxon>Metazoa</taxon>
        <taxon>Echinodermata</taxon>
        <taxon>Eleutherozoa</taxon>
        <taxon>Echinozoa</taxon>
        <taxon>Echinoidea</taxon>
        <taxon>Euechinoidea</taxon>
        <taxon>Echinacea</taxon>
        <taxon>Camarodonta</taxon>
        <taxon>Echinidea</taxon>
        <taxon>Strongylocentrotidae</taxon>
        <taxon>Strongylocentrotus</taxon>
    </lineage>
</organism>
<feature type="domain" description="Aldehyde dehydrogenase" evidence="18">
    <location>
        <begin position="417"/>
        <end position="707"/>
    </location>
</feature>
<dbReference type="InterPro" id="IPR041744">
    <property type="entry name" value="G5K_ProBA"/>
</dbReference>
<dbReference type="InParanoid" id="A0A7M7NUJ4"/>
<dbReference type="NCBIfam" id="TIGR01027">
    <property type="entry name" value="proB"/>
    <property type="match status" value="1"/>
</dbReference>
<evidence type="ECO:0000256" key="5">
    <source>
        <dbReference type="ARBA" id="ARBA00022605"/>
    </source>
</evidence>
<dbReference type="FunFam" id="3.40.1160.10:FF:000032">
    <property type="entry name" value="Delta-1-pyrroline-5-carboxylate synthase"/>
    <property type="match status" value="1"/>
</dbReference>
<feature type="chain" id="PRO_5029813244" description="Delta-1-pyrroline-5-carboxylate synthase" evidence="17">
    <location>
        <begin position="19"/>
        <end position="850"/>
    </location>
</feature>
<dbReference type="AlphaFoldDB" id="A0A7M7NUJ4"/>
<evidence type="ECO:0000256" key="7">
    <source>
        <dbReference type="ARBA" id="ARBA00022679"/>
    </source>
</evidence>
<feature type="domain" description="Aspartate/glutamate/uridylate kinase" evidence="19">
    <location>
        <begin position="105"/>
        <end position="360"/>
    </location>
</feature>
<comment type="catalytic activity">
    <reaction evidence="14 16">
        <text>L-glutamate 5-semialdehyde + phosphate + NADP(+) = L-glutamyl 5-phosphate + NADPH + H(+)</text>
        <dbReference type="Rhea" id="RHEA:19541"/>
        <dbReference type="ChEBI" id="CHEBI:15378"/>
        <dbReference type="ChEBI" id="CHEBI:43474"/>
        <dbReference type="ChEBI" id="CHEBI:57783"/>
        <dbReference type="ChEBI" id="CHEBI:58066"/>
        <dbReference type="ChEBI" id="CHEBI:58274"/>
        <dbReference type="ChEBI" id="CHEBI:58349"/>
        <dbReference type="EC" id="1.2.1.41"/>
    </reaction>
</comment>
<dbReference type="NCBIfam" id="NF001221">
    <property type="entry name" value="PRK00197.1"/>
    <property type="match status" value="1"/>
</dbReference>
<keyword evidence="7 16" id="KW-0808">Transferase</keyword>
<keyword evidence="17" id="KW-0732">Signal</keyword>
<keyword evidence="11 16" id="KW-0521">NADP</keyword>
<comment type="pathway">
    <text evidence="1 16">Amino-acid biosynthesis; L-proline biosynthesis; L-glutamate 5-semialdehyde from L-glutamate: step 2/2.</text>
</comment>
<dbReference type="OMA" id="QMVNTHE"/>
<dbReference type="PANTHER" id="PTHR11063:SF8">
    <property type="entry name" value="DELTA-1-PYRROLINE-5-CARBOXYLATE SYNTHASE"/>
    <property type="match status" value="1"/>
</dbReference>
<evidence type="ECO:0000256" key="2">
    <source>
        <dbReference type="ARBA" id="ARBA00005185"/>
    </source>
</evidence>
<dbReference type="PANTHER" id="PTHR11063">
    <property type="entry name" value="GLUTAMATE SEMIALDEHYDE DEHYDROGENASE"/>
    <property type="match status" value="1"/>
</dbReference>
<dbReference type="InterPro" id="IPR001057">
    <property type="entry name" value="Glu/AcGlu_kinase"/>
</dbReference>
<dbReference type="InterPro" id="IPR015590">
    <property type="entry name" value="Aldehyde_DH_dom"/>
</dbReference>
<dbReference type="GO" id="GO:0005524">
    <property type="term" value="F:ATP binding"/>
    <property type="evidence" value="ECO:0007669"/>
    <property type="project" value="UniProtKB-UniRule"/>
</dbReference>
<dbReference type="GO" id="GO:0004349">
    <property type="term" value="F:glutamate 5-kinase activity"/>
    <property type="evidence" value="ECO:0007669"/>
    <property type="project" value="UniProtKB-UniRule"/>
</dbReference>
<dbReference type="NCBIfam" id="TIGR00407">
    <property type="entry name" value="proA"/>
    <property type="match status" value="1"/>
</dbReference>
<dbReference type="InterPro" id="IPR016162">
    <property type="entry name" value="Ald_DH_N"/>
</dbReference>
<dbReference type="NCBIfam" id="TIGR01092">
    <property type="entry name" value="P5CS"/>
    <property type="match status" value="1"/>
</dbReference>
<evidence type="ECO:0000259" key="18">
    <source>
        <dbReference type="Pfam" id="PF00171"/>
    </source>
</evidence>
<dbReference type="Gene3D" id="3.40.605.10">
    <property type="entry name" value="Aldehyde Dehydrogenase, Chain A, domain 1"/>
    <property type="match status" value="1"/>
</dbReference>